<evidence type="ECO:0000256" key="4">
    <source>
        <dbReference type="ARBA" id="ARBA00022989"/>
    </source>
</evidence>
<dbReference type="InterPro" id="IPR014729">
    <property type="entry name" value="Rossmann-like_a/b/a_fold"/>
</dbReference>
<accession>A0A819UT97</accession>
<sequence length="368" mass="40991">MFLLSSCCTVGHFPKITKYKLYEPLSFSNKKKVVLVGGCFDILHYGHINFLRNAKAVGDLLIVALEPDETISLFKKRLPIHTQFQRATNLASIRYVDYIVLLPRLNGFIDYNQFVQDIRPDIIAVTSNDPQIQNKEIQASGVRAELKIIIRIASGIPFLLILSTLSFWLVELQISNSVIGALTLVTIPYSLKLLWAPCVDNFKLGLLGGLKNRLGFSNPEYNLVVTIVVFAVLVSFFASIQDIVIDALRIELISNNLSGVMAATESIGFRTGMFISGAGALYIAEYFSWSIAYAMMGCFTKIEYANISKIFGTGMMICGSIIGGAWIQRWNTMSCLKFYGCLQIMSTEYLLLLQVSPCSILLGLFSEY</sequence>
<dbReference type="GO" id="GO:0035348">
    <property type="term" value="P:acetyl-CoA transmembrane transport"/>
    <property type="evidence" value="ECO:0007669"/>
    <property type="project" value="InterPro"/>
</dbReference>
<name>A0A819UT97_9BILA</name>
<evidence type="ECO:0000256" key="5">
    <source>
        <dbReference type="ARBA" id="ARBA00023136"/>
    </source>
</evidence>
<dbReference type="GO" id="GO:0008521">
    <property type="term" value="F:acetyl-CoA transmembrane transporter activity"/>
    <property type="evidence" value="ECO:0007669"/>
    <property type="project" value="InterPro"/>
</dbReference>
<dbReference type="AlphaFoldDB" id="A0A819UT97"/>
<reference evidence="8" key="1">
    <citation type="submission" date="2021-02" db="EMBL/GenBank/DDBJ databases">
        <authorList>
            <person name="Nowell W R."/>
        </authorList>
    </citation>
    <scope>NUCLEOTIDE SEQUENCE</scope>
</reference>
<protein>
    <recommendedName>
        <fullName evidence="7">Cytidyltransferase-like domain-containing protein</fullName>
    </recommendedName>
</protein>
<dbReference type="PANTHER" id="PTHR12778">
    <property type="entry name" value="SOLUTE CARRIER FAMILY 33 ACETYL-COA TRANSPORTER -RELATED"/>
    <property type="match status" value="1"/>
</dbReference>
<feature type="transmembrane region" description="Helical" evidence="6">
    <location>
        <begin position="273"/>
        <end position="295"/>
    </location>
</feature>
<dbReference type="GO" id="GO:0016020">
    <property type="term" value="C:membrane"/>
    <property type="evidence" value="ECO:0007669"/>
    <property type="project" value="UniProtKB-SubCell"/>
</dbReference>
<evidence type="ECO:0000259" key="7">
    <source>
        <dbReference type="Pfam" id="PF01467"/>
    </source>
</evidence>
<dbReference type="InterPro" id="IPR004752">
    <property type="entry name" value="AmpG_permease/AT-1"/>
</dbReference>
<evidence type="ECO:0000313" key="8">
    <source>
        <dbReference type="EMBL" id="CAF4102293.1"/>
    </source>
</evidence>
<evidence type="ECO:0000256" key="6">
    <source>
        <dbReference type="SAM" id="Phobius"/>
    </source>
</evidence>
<dbReference type="GO" id="GO:0003824">
    <property type="term" value="F:catalytic activity"/>
    <property type="evidence" value="ECO:0007669"/>
    <property type="project" value="InterPro"/>
</dbReference>
<feature type="transmembrane region" description="Helical" evidence="6">
    <location>
        <begin position="148"/>
        <end position="168"/>
    </location>
</feature>
<dbReference type="Proteomes" id="UP000663842">
    <property type="component" value="Unassembled WGS sequence"/>
</dbReference>
<comment type="caution">
    <text evidence="8">The sequence shown here is derived from an EMBL/GenBank/DDBJ whole genome shotgun (WGS) entry which is preliminary data.</text>
</comment>
<dbReference type="InterPro" id="IPR024371">
    <property type="entry name" value="AcetylCoA_trans_1-like"/>
</dbReference>
<dbReference type="PANTHER" id="PTHR12778:SF10">
    <property type="entry name" value="MAJOR FACILITATOR SUPERFAMILY DOMAIN-CONTAINING PROTEIN 3"/>
    <property type="match status" value="1"/>
</dbReference>
<dbReference type="SUPFAM" id="SSF52374">
    <property type="entry name" value="Nucleotidylyl transferase"/>
    <property type="match status" value="1"/>
</dbReference>
<comment type="subcellular location">
    <subcellularLocation>
        <location evidence="1">Membrane</location>
        <topology evidence="1">Multi-pass membrane protein</topology>
    </subcellularLocation>
</comment>
<keyword evidence="4 6" id="KW-1133">Transmembrane helix</keyword>
<evidence type="ECO:0000313" key="9">
    <source>
        <dbReference type="Proteomes" id="UP000663842"/>
    </source>
</evidence>
<dbReference type="Pfam" id="PF01467">
    <property type="entry name" value="CTP_transf_like"/>
    <property type="match status" value="1"/>
</dbReference>
<keyword evidence="2" id="KW-0813">Transport</keyword>
<gene>
    <name evidence="8" type="ORF">UXM345_LOCUS22313</name>
</gene>
<feature type="domain" description="Cytidyltransferase-like" evidence="7">
    <location>
        <begin position="35"/>
        <end position="126"/>
    </location>
</feature>
<organism evidence="8 9">
    <name type="scientific">Rotaria magnacalcarata</name>
    <dbReference type="NCBI Taxonomy" id="392030"/>
    <lineage>
        <taxon>Eukaryota</taxon>
        <taxon>Metazoa</taxon>
        <taxon>Spiralia</taxon>
        <taxon>Gnathifera</taxon>
        <taxon>Rotifera</taxon>
        <taxon>Eurotatoria</taxon>
        <taxon>Bdelloidea</taxon>
        <taxon>Philodinida</taxon>
        <taxon>Philodinidae</taxon>
        <taxon>Rotaria</taxon>
    </lineage>
</organism>
<keyword evidence="5 6" id="KW-0472">Membrane</keyword>
<dbReference type="InterPro" id="IPR004821">
    <property type="entry name" value="Cyt_trans-like"/>
</dbReference>
<dbReference type="Pfam" id="PF13000">
    <property type="entry name" value="Acatn"/>
    <property type="match status" value="1"/>
</dbReference>
<evidence type="ECO:0000256" key="2">
    <source>
        <dbReference type="ARBA" id="ARBA00022448"/>
    </source>
</evidence>
<keyword evidence="3 6" id="KW-0812">Transmembrane</keyword>
<feature type="transmembrane region" description="Helical" evidence="6">
    <location>
        <begin position="307"/>
        <end position="327"/>
    </location>
</feature>
<proteinExistence type="predicted"/>
<dbReference type="Gene3D" id="3.40.50.620">
    <property type="entry name" value="HUPs"/>
    <property type="match status" value="1"/>
</dbReference>
<feature type="transmembrane region" description="Helical" evidence="6">
    <location>
        <begin position="174"/>
        <end position="195"/>
    </location>
</feature>
<feature type="transmembrane region" description="Helical" evidence="6">
    <location>
        <begin position="221"/>
        <end position="240"/>
    </location>
</feature>
<dbReference type="NCBIfam" id="TIGR00125">
    <property type="entry name" value="cyt_tran_rel"/>
    <property type="match status" value="1"/>
</dbReference>
<dbReference type="EMBL" id="CAJOBF010003655">
    <property type="protein sequence ID" value="CAF4102293.1"/>
    <property type="molecule type" value="Genomic_DNA"/>
</dbReference>
<evidence type="ECO:0000256" key="3">
    <source>
        <dbReference type="ARBA" id="ARBA00022692"/>
    </source>
</evidence>
<evidence type="ECO:0000256" key="1">
    <source>
        <dbReference type="ARBA" id="ARBA00004141"/>
    </source>
</evidence>